<evidence type="ECO:0000256" key="1">
    <source>
        <dbReference type="SAM" id="Phobius"/>
    </source>
</evidence>
<organism evidence="2 3">
    <name type="scientific">Arabis nemorensis</name>
    <dbReference type="NCBI Taxonomy" id="586526"/>
    <lineage>
        <taxon>Eukaryota</taxon>
        <taxon>Viridiplantae</taxon>
        <taxon>Streptophyta</taxon>
        <taxon>Embryophyta</taxon>
        <taxon>Tracheophyta</taxon>
        <taxon>Spermatophyta</taxon>
        <taxon>Magnoliopsida</taxon>
        <taxon>eudicotyledons</taxon>
        <taxon>Gunneridae</taxon>
        <taxon>Pentapetalae</taxon>
        <taxon>rosids</taxon>
        <taxon>malvids</taxon>
        <taxon>Brassicales</taxon>
        <taxon>Brassicaceae</taxon>
        <taxon>Arabideae</taxon>
        <taxon>Arabis</taxon>
    </lineage>
</organism>
<keyword evidence="1" id="KW-0472">Membrane</keyword>
<accession>A0A565CIL8</accession>
<name>A0A565CIL8_9BRAS</name>
<protein>
    <submittedName>
        <fullName evidence="2">Uncharacterized protein</fullName>
    </submittedName>
</protein>
<evidence type="ECO:0000313" key="3">
    <source>
        <dbReference type="Proteomes" id="UP000489600"/>
    </source>
</evidence>
<reference evidence="2" key="1">
    <citation type="submission" date="2019-07" db="EMBL/GenBank/DDBJ databases">
        <authorList>
            <person name="Dittberner H."/>
        </authorList>
    </citation>
    <scope>NUCLEOTIDE SEQUENCE [LARGE SCALE GENOMIC DNA]</scope>
</reference>
<dbReference type="AlphaFoldDB" id="A0A565CIL8"/>
<gene>
    <name evidence="2" type="ORF">ANE_LOCUS23866</name>
</gene>
<feature type="transmembrane region" description="Helical" evidence="1">
    <location>
        <begin position="12"/>
        <end position="35"/>
    </location>
</feature>
<keyword evidence="3" id="KW-1185">Reference proteome</keyword>
<sequence length="77" mass="8515">MVFIPFTAYSDSISPGLLLSTSCFIAGISFICEGLRTNPYCRKRPLSLLTIAKSFKSLVIMAHGRGSLFHLQEPLNH</sequence>
<keyword evidence="1" id="KW-1133">Transmembrane helix</keyword>
<dbReference type="Proteomes" id="UP000489600">
    <property type="component" value="Unassembled WGS sequence"/>
</dbReference>
<proteinExistence type="predicted"/>
<keyword evidence="1" id="KW-0812">Transmembrane</keyword>
<comment type="caution">
    <text evidence="2">The sequence shown here is derived from an EMBL/GenBank/DDBJ whole genome shotgun (WGS) entry which is preliminary data.</text>
</comment>
<evidence type="ECO:0000313" key="2">
    <source>
        <dbReference type="EMBL" id="VVB13422.1"/>
    </source>
</evidence>
<dbReference type="EMBL" id="CABITT030000008">
    <property type="protein sequence ID" value="VVB13422.1"/>
    <property type="molecule type" value="Genomic_DNA"/>
</dbReference>